<reference evidence="2" key="1">
    <citation type="submission" date="2021-01" db="EMBL/GenBank/DDBJ databases">
        <title>Whole genome shotgun sequence of Actinoplanes siamensis NBRC 109076.</title>
        <authorList>
            <person name="Komaki H."/>
            <person name="Tamura T."/>
        </authorList>
    </citation>
    <scope>NUCLEOTIDE SEQUENCE</scope>
    <source>
        <strain evidence="2">NBRC 109076</strain>
    </source>
</reference>
<feature type="domain" description="AB hydrolase-1" evidence="1">
    <location>
        <begin position="48"/>
        <end position="263"/>
    </location>
</feature>
<dbReference type="InterPro" id="IPR029058">
    <property type="entry name" value="AB_hydrolase_fold"/>
</dbReference>
<proteinExistence type="predicted"/>
<dbReference type="GO" id="GO:0003824">
    <property type="term" value="F:catalytic activity"/>
    <property type="evidence" value="ECO:0007669"/>
    <property type="project" value="UniProtKB-ARBA"/>
</dbReference>
<accession>A0A919N9H0</accession>
<dbReference type="PANTHER" id="PTHR37017:SF11">
    <property type="entry name" value="ESTERASE_LIPASE_THIOESTERASE DOMAIN-CONTAINING PROTEIN"/>
    <property type="match status" value="1"/>
</dbReference>
<evidence type="ECO:0000313" key="3">
    <source>
        <dbReference type="Proteomes" id="UP000629619"/>
    </source>
</evidence>
<evidence type="ECO:0000313" key="2">
    <source>
        <dbReference type="EMBL" id="GIF06828.1"/>
    </source>
</evidence>
<dbReference type="EMBL" id="BOMW01000041">
    <property type="protein sequence ID" value="GIF06828.1"/>
    <property type="molecule type" value="Genomic_DNA"/>
</dbReference>
<name>A0A919N9H0_9ACTN</name>
<gene>
    <name evidence="2" type="ORF">Asi03nite_43660</name>
</gene>
<dbReference type="Gene3D" id="3.40.50.1820">
    <property type="entry name" value="alpha/beta hydrolase"/>
    <property type="match status" value="1"/>
</dbReference>
<comment type="caution">
    <text evidence="2">The sequence shown here is derived from an EMBL/GenBank/DDBJ whole genome shotgun (WGS) entry which is preliminary data.</text>
</comment>
<dbReference type="InterPro" id="IPR052897">
    <property type="entry name" value="Sec-Metab_Biosynth_Hydrolase"/>
</dbReference>
<dbReference type="Proteomes" id="UP000629619">
    <property type="component" value="Unassembled WGS sequence"/>
</dbReference>
<keyword evidence="3" id="KW-1185">Reference proteome</keyword>
<sequence length="268" mass="29081">MLERVVRARVEEPLFDLGLRSPSHHAIFSRNNRYVYRGSGRREAVMRVVFVHGACVRDGEWWWHRTAELLRRHGVASVSPELPSCVGAAGLAEDVAAVRQVLRDSDEPAIVVAHSYGGVVTAEAAAGAGAVRHLLLISSFLPEVGQTLSDFGDGAPAPFLDADPGTGTFGVRPELLADTFLHDCDADVRAEAPAHLARQSLRVTGQPVGAAAWHDIPSTYLVCAQDRGTPARRQREFARRAGRVVELDAGHHPFLSRPADIRDLLLSV</sequence>
<organism evidence="2 3">
    <name type="scientific">Actinoplanes siamensis</name>
    <dbReference type="NCBI Taxonomy" id="1223317"/>
    <lineage>
        <taxon>Bacteria</taxon>
        <taxon>Bacillati</taxon>
        <taxon>Actinomycetota</taxon>
        <taxon>Actinomycetes</taxon>
        <taxon>Micromonosporales</taxon>
        <taxon>Micromonosporaceae</taxon>
        <taxon>Actinoplanes</taxon>
    </lineage>
</organism>
<dbReference type="InterPro" id="IPR000073">
    <property type="entry name" value="AB_hydrolase_1"/>
</dbReference>
<dbReference type="Pfam" id="PF12697">
    <property type="entry name" value="Abhydrolase_6"/>
    <property type="match status" value="1"/>
</dbReference>
<evidence type="ECO:0000259" key="1">
    <source>
        <dbReference type="Pfam" id="PF12697"/>
    </source>
</evidence>
<dbReference type="SUPFAM" id="SSF53474">
    <property type="entry name" value="alpha/beta-Hydrolases"/>
    <property type="match status" value="1"/>
</dbReference>
<protein>
    <recommendedName>
        <fullName evidence="1">AB hydrolase-1 domain-containing protein</fullName>
    </recommendedName>
</protein>
<dbReference type="PANTHER" id="PTHR37017">
    <property type="entry name" value="AB HYDROLASE-1 DOMAIN-CONTAINING PROTEIN-RELATED"/>
    <property type="match status" value="1"/>
</dbReference>
<dbReference type="AlphaFoldDB" id="A0A919N9H0"/>